<organism evidence="1 2">
    <name type="scientific">Potamilus streckersoni</name>
    <dbReference type="NCBI Taxonomy" id="2493646"/>
    <lineage>
        <taxon>Eukaryota</taxon>
        <taxon>Metazoa</taxon>
        <taxon>Spiralia</taxon>
        <taxon>Lophotrochozoa</taxon>
        <taxon>Mollusca</taxon>
        <taxon>Bivalvia</taxon>
        <taxon>Autobranchia</taxon>
        <taxon>Heteroconchia</taxon>
        <taxon>Palaeoheterodonta</taxon>
        <taxon>Unionida</taxon>
        <taxon>Unionoidea</taxon>
        <taxon>Unionidae</taxon>
        <taxon>Ambleminae</taxon>
        <taxon>Lampsilini</taxon>
        <taxon>Potamilus</taxon>
    </lineage>
</organism>
<dbReference type="Proteomes" id="UP001195483">
    <property type="component" value="Unassembled WGS sequence"/>
</dbReference>
<dbReference type="PANTHER" id="PTHR46609">
    <property type="entry name" value="EXONUCLEASE, PHAGE-TYPE/RECB, C-TERMINAL DOMAIN-CONTAINING PROTEIN"/>
    <property type="match status" value="1"/>
</dbReference>
<dbReference type="InterPro" id="IPR051703">
    <property type="entry name" value="NF-kappa-B_Signaling_Reg"/>
</dbReference>
<name>A0AAE0T7Q2_9BIVA</name>
<reference evidence="1" key="2">
    <citation type="journal article" date="2021" name="Genome Biol. Evol.">
        <title>Developing a high-quality reference genome for a parasitic bivalve with doubly uniparental inheritance (Bivalvia: Unionida).</title>
        <authorList>
            <person name="Smith C.H."/>
        </authorList>
    </citation>
    <scope>NUCLEOTIDE SEQUENCE</scope>
    <source>
        <strain evidence="1">CHS0354</strain>
        <tissue evidence="1">Mantle</tissue>
    </source>
</reference>
<dbReference type="InterPro" id="IPR011604">
    <property type="entry name" value="PDDEXK-like_dom_sf"/>
</dbReference>
<dbReference type="AlphaFoldDB" id="A0AAE0T7Q2"/>
<dbReference type="Gene3D" id="3.90.320.10">
    <property type="match status" value="1"/>
</dbReference>
<evidence type="ECO:0000313" key="2">
    <source>
        <dbReference type="Proteomes" id="UP001195483"/>
    </source>
</evidence>
<gene>
    <name evidence="1" type="ORF">CHS0354_001407</name>
</gene>
<accession>A0AAE0T7Q2</accession>
<protein>
    <submittedName>
        <fullName evidence="1">Uncharacterized protein</fullName>
    </submittedName>
</protein>
<proteinExistence type="predicted"/>
<reference evidence="1" key="3">
    <citation type="submission" date="2023-05" db="EMBL/GenBank/DDBJ databases">
        <authorList>
            <person name="Smith C.H."/>
        </authorList>
    </citation>
    <scope>NUCLEOTIDE SEQUENCE</scope>
    <source>
        <strain evidence="1">CHS0354</strain>
        <tissue evidence="1">Mantle</tissue>
    </source>
</reference>
<reference evidence="1" key="1">
    <citation type="journal article" date="2021" name="Genome Biol. Evol.">
        <title>A High-Quality Reference Genome for a Parasitic Bivalve with Doubly Uniparental Inheritance (Bivalvia: Unionida).</title>
        <authorList>
            <person name="Smith C.H."/>
        </authorList>
    </citation>
    <scope>NUCLEOTIDE SEQUENCE</scope>
    <source>
        <strain evidence="1">CHS0354</strain>
    </source>
</reference>
<sequence length="114" mass="13419">MKKARGIEKQTRMQSKNTMWFQKMELFITDFRFGTFCKLKETTDFVKILTQKKCSLLQSVKHDIRYESVTLAKYCPQTSVIDSEVGLIINPKLQYLGISPDRLVMENEMLKLFK</sequence>
<dbReference type="EMBL" id="JAEAOA010000137">
    <property type="protein sequence ID" value="KAK3605289.1"/>
    <property type="molecule type" value="Genomic_DNA"/>
</dbReference>
<evidence type="ECO:0000313" key="1">
    <source>
        <dbReference type="EMBL" id="KAK3605289.1"/>
    </source>
</evidence>
<dbReference type="PANTHER" id="PTHR46609:SF8">
    <property type="entry name" value="YQAJ VIRAL RECOMBINASE DOMAIN-CONTAINING PROTEIN"/>
    <property type="match status" value="1"/>
</dbReference>
<keyword evidence="2" id="KW-1185">Reference proteome</keyword>
<comment type="caution">
    <text evidence="1">The sequence shown here is derived from an EMBL/GenBank/DDBJ whole genome shotgun (WGS) entry which is preliminary data.</text>
</comment>